<organism evidence="3 4">
    <name type="scientific">Umbelopsis ramanniana AG</name>
    <dbReference type="NCBI Taxonomy" id="1314678"/>
    <lineage>
        <taxon>Eukaryota</taxon>
        <taxon>Fungi</taxon>
        <taxon>Fungi incertae sedis</taxon>
        <taxon>Mucoromycota</taxon>
        <taxon>Mucoromycotina</taxon>
        <taxon>Umbelopsidomycetes</taxon>
        <taxon>Umbelopsidales</taxon>
        <taxon>Umbelopsidaceae</taxon>
        <taxon>Umbelopsis</taxon>
    </lineage>
</organism>
<keyword evidence="1" id="KW-0812">Transmembrane</keyword>
<dbReference type="AlphaFoldDB" id="A0AAD5HFA6"/>
<dbReference type="CDD" id="cd06257">
    <property type="entry name" value="DnaJ"/>
    <property type="match status" value="1"/>
</dbReference>
<dbReference type="InterPro" id="IPR036869">
    <property type="entry name" value="J_dom_sf"/>
</dbReference>
<dbReference type="InterPro" id="IPR001623">
    <property type="entry name" value="DnaJ_domain"/>
</dbReference>
<protein>
    <recommendedName>
        <fullName evidence="2">J domain-containing protein</fullName>
    </recommendedName>
</protein>
<keyword evidence="1" id="KW-1133">Transmembrane helix</keyword>
<dbReference type="GO" id="GO:0005634">
    <property type="term" value="C:nucleus"/>
    <property type="evidence" value="ECO:0007669"/>
    <property type="project" value="TreeGrafter"/>
</dbReference>
<dbReference type="GO" id="GO:0044183">
    <property type="term" value="F:protein folding chaperone"/>
    <property type="evidence" value="ECO:0007669"/>
    <property type="project" value="TreeGrafter"/>
</dbReference>
<dbReference type="GeneID" id="75912172"/>
<dbReference type="EMBL" id="MU620901">
    <property type="protein sequence ID" value="KAI8582210.1"/>
    <property type="molecule type" value="Genomic_DNA"/>
</dbReference>
<dbReference type="PROSITE" id="PS50076">
    <property type="entry name" value="DNAJ_2"/>
    <property type="match status" value="1"/>
</dbReference>
<feature type="domain" description="J" evidence="2">
    <location>
        <begin position="6"/>
        <end position="77"/>
    </location>
</feature>
<name>A0AAD5HFA6_UMBRA</name>
<feature type="transmembrane region" description="Helical" evidence="1">
    <location>
        <begin position="119"/>
        <end position="149"/>
    </location>
</feature>
<gene>
    <name evidence="3" type="ORF">K450DRAFT_227915</name>
</gene>
<dbReference type="RefSeq" id="XP_051447214.1">
    <property type="nucleotide sequence ID" value="XM_051586824.1"/>
</dbReference>
<comment type="caution">
    <text evidence="3">The sequence shown here is derived from an EMBL/GenBank/DDBJ whole genome shotgun (WGS) entry which is preliminary data.</text>
</comment>
<sequence length="202" mass="22483">MSNFPNYYLILEIPESATTEDIREAYKKQALLTHPDRLPENATSQQRRAATERFQLVADAYHVLVDRTRRRQYDEARSAHRASAEQEAFMENHERTNAHDVFGGVFEELLRAEVDHPTVIWQILGAGAGAVLGFILANFGGAVAGGVAGRYLGRVRDRKGVSVYTAFERLTGSQRREILTALLTRFVTHLSTGGGASSSMKF</sequence>
<evidence type="ECO:0000313" key="3">
    <source>
        <dbReference type="EMBL" id="KAI8582210.1"/>
    </source>
</evidence>
<dbReference type="GO" id="GO:0051082">
    <property type="term" value="F:unfolded protein binding"/>
    <property type="evidence" value="ECO:0007669"/>
    <property type="project" value="TreeGrafter"/>
</dbReference>
<dbReference type="GO" id="GO:0005737">
    <property type="term" value="C:cytoplasm"/>
    <property type="evidence" value="ECO:0007669"/>
    <property type="project" value="TreeGrafter"/>
</dbReference>
<keyword evidence="1" id="KW-0472">Membrane</keyword>
<dbReference type="SMART" id="SM00271">
    <property type="entry name" value="DnaJ"/>
    <property type="match status" value="1"/>
</dbReference>
<evidence type="ECO:0000259" key="2">
    <source>
        <dbReference type="PROSITE" id="PS50076"/>
    </source>
</evidence>
<dbReference type="PANTHER" id="PTHR43948">
    <property type="entry name" value="DNAJ HOMOLOG SUBFAMILY B"/>
    <property type="match status" value="1"/>
</dbReference>
<dbReference type="Gene3D" id="1.10.287.110">
    <property type="entry name" value="DnaJ domain"/>
    <property type="match status" value="1"/>
</dbReference>
<evidence type="ECO:0000256" key="1">
    <source>
        <dbReference type="SAM" id="Phobius"/>
    </source>
</evidence>
<dbReference type="Proteomes" id="UP001206595">
    <property type="component" value="Unassembled WGS sequence"/>
</dbReference>
<reference evidence="3" key="1">
    <citation type="submission" date="2021-06" db="EMBL/GenBank/DDBJ databases">
        <authorList>
            <consortium name="DOE Joint Genome Institute"/>
            <person name="Mondo S.J."/>
            <person name="Amses K.R."/>
            <person name="Simmons D.R."/>
            <person name="Longcore J.E."/>
            <person name="Seto K."/>
            <person name="Alves G.H."/>
            <person name="Bonds A.E."/>
            <person name="Quandt C.A."/>
            <person name="Davis W.J."/>
            <person name="Chang Y."/>
            <person name="Letcher P.M."/>
            <person name="Powell M.J."/>
            <person name="Kuo A."/>
            <person name="Labutti K."/>
            <person name="Pangilinan J."/>
            <person name="Andreopoulos W."/>
            <person name="Tritt A."/>
            <person name="Riley R."/>
            <person name="Hundley H."/>
            <person name="Johnson J."/>
            <person name="Lipzen A."/>
            <person name="Barry K."/>
            <person name="Berbee M.L."/>
            <person name="Buchler N.E."/>
            <person name="Grigoriev I.V."/>
            <person name="Spatafora J.W."/>
            <person name="Stajich J.E."/>
            <person name="James T.Y."/>
        </authorList>
    </citation>
    <scope>NUCLEOTIDE SEQUENCE</scope>
    <source>
        <strain evidence="3">AG</strain>
    </source>
</reference>
<reference evidence="3" key="2">
    <citation type="journal article" date="2022" name="Proc. Natl. Acad. Sci. U.S.A.">
        <title>Diploid-dominant life cycles characterize the early evolution of Fungi.</title>
        <authorList>
            <person name="Amses K.R."/>
            <person name="Simmons D.R."/>
            <person name="Longcore J.E."/>
            <person name="Mondo S.J."/>
            <person name="Seto K."/>
            <person name="Jeronimo G.H."/>
            <person name="Bonds A.E."/>
            <person name="Quandt C.A."/>
            <person name="Davis W.J."/>
            <person name="Chang Y."/>
            <person name="Federici B.A."/>
            <person name="Kuo A."/>
            <person name="LaButti K."/>
            <person name="Pangilinan J."/>
            <person name="Andreopoulos W."/>
            <person name="Tritt A."/>
            <person name="Riley R."/>
            <person name="Hundley H."/>
            <person name="Johnson J."/>
            <person name="Lipzen A."/>
            <person name="Barry K."/>
            <person name="Lang B.F."/>
            <person name="Cuomo C.A."/>
            <person name="Buchler N.E."/>
            <person name="Grigoriev I.V."/>
            <person name="Spatafora J.W."/>
            <person name="Stajich J.E."/>
            <person name="James T.Y."/>
        </authorList>
    </citation>
    <scope>NUCLEOTIDE SEQUENCE</scope>
    <source>
        <strain evidence="3">AG</strain>
    </source>
</reference>
<proteinExistence type="predicted"/>
<dbReference type="SUPFAM" id="SSF46565">
    <property type="entry name" value="Chaperone J-domain"/>
    <property type="match status" value="1"/>
</dbReference>
<keyword evidence="4" id="KW-1185">Reference proteome</keyword>
<dbReference type="PRINTS" id="PR00625">
    <property type="entry name" value="JDOMAIN"/>
</dbReference>
<dbReference type="Pfam" id="PF00226">
    <property type="entry name" value="DnaJ"/>
    <property type="match status" value="1"/>
</dbReference>
<dbReference type="GO" id="GO:0051087">
    <property type="term" value="F:protein-folding chaperone binding"/>
    <property type="evidence" value="ECO:0007669"/>
    <property type="project" value="TreeGrafter"/>
</dbReference>
<evidence type="ECO:0000313" key="4">
    <source>
        <dbReference type="Proteomes" id="UP001206595"/>
    </source>
</evidence>
<accession>A0AAD5HFA6</accession>
<dbReference type="PANTHER" id="PTHR43948:SF21">
    <property type="entry name" value="DNAJ DOMAIN-CONTAINING PROTEIN"/>
    <property type="match status" value="1"/>
</dbReference>